<evidence type="ECO:0000256" key="1">
    <source>
        <dbReference type="SAM" id="MobiDB-lite"/>
    </source>
</evidence>
<protein>
    <submittedName>
        <fullName evidence="2">Uncharacterized protein</fullName>
    </submittedName>
</protein>
<evidence type="ECO:0000313" key="3">
    <source>
        <dbReference type="Proteomes" id="UP000822476"/>
    </source>
</evidence>
<name>A0A8S9YYI9_9TREM</name>
<dbReference type="AlphaFoldDB" id="A0A8S9YYI9"/>
<keyword evidence="3" id="KW-1185">Reference proteome</keyword>
<proteinExistence type="predicted"/>
<gene>
    <name evidence="2" type="ORF">EG68_04861</name>
</gene>
<organism evidence="2 3">
    <name type="scientific">Paragonimus skrjabini miyazakii</name>
    <dbReference type="NCBI Taxonomy" id="59628"/>
    <lineage>
        <taxon>Eukaryota</taxon>
        <taxon>Metazoa</taxon>
        <taxon>Spiralia</taxon>
        <taxon>Lophotrochozoa</taxon>
        <taxon>Platyhelminthes</taxon>
        <taxon>Trematoda</taxon>
        <taxon>Digenea</taxon>
        <taxon>Plagiorchiida</taxon>
        <taxon>Troglotremata</taxon>
        <taxon>Troglotrematidae</taxon>
        <taxon>Paragonimus</taxon>
    </lineage>
</organism>
<sequence length="112" mass="12276">MSESNRHDRVSALNITRANCHASETFDSAVNSATIASSAAVRGTLFDRLWRRVRRNPRSSTCSTDSSPALSPTPDRHASPLFGNLDKTQVRTFCVNRTSVQLEVLSSLLGIE</sequence>
<accession>A0A8S9YYI9</accession>
<feature type="region of interest" description="Disordered" evidence="1">
    <location>
        <begin position="56"/>
        <end position="82"/>
    </location>
</feature>
<dbReference type="EMBL" id="JTDE01001902">
    <property type="protein sequence ID" value="KAF7258173.1"/>
    <property type="molecule type" value="Genomic_DNA"/>
</dbReference>
<reference evidence="2" key="1">
    <citation type="submission" date="2019-07" db="EMBL/GenBank/DDBJ databases">
        <title>Annotation for the trematode Paragonimus miyazaki's.</title>
        <authorList>
            <person name="Choi Y.-J."/>
        </authorList>
    </citation>
    <scope>NUCLEOTIDE SEQUENCE</scope>
    <source>
        <strain evidence="2">Japan</strain>
    </source>
</reference>
<feature type="compositionally biased region" description="Polar residues" evidence="1">
    <location>
        <begin position="58"/>
        <end position="70"/>
    </location>
</feature>
<dbReference type="Proteomes" id="UP000822476">
    <property type="component" value="Unassembled WGS sequence"/>
</dbReference>
<evidence type="ECO:0000313" key="2">
    <source>
        <dbReference type="EMBL" id="KAF7258173.1"/>
    </source>
</evidence>
<comment type="caution">
    <text evidence="2">The sequence shown here is derived from an EMBL/GenBank/DDBJ whole genome shotgun (WGS) entry which is preliminary data.</text>
</comment>